<keyword evidence="5" id="KW-0862">Zinc</keyword>
<evidence type="ECO:0000256" key="6">
    <source>
        <dbReference type="ARBA" id="ARBA00023049"/>
    </source>
</evidence>
<proteinExistence type="predicted"/>
<reference evidence="9 10" key="1">
    <citation type="journal article" date="2015" name="Genome Announc.">
        <title>Complete genome sequence of Martelella endophytica YC6887, which has antifungal activity associated with a halophyte.</title>
        <authorList>
            <person name="Khan A."/>
            <person name="Khan H."/>
            <person name="Chung E.J."/>
            <person name="Hossain M.T."/>
            <person name="Chung Y.R."/>
        </authorList>
    </citation>
    <scope>NUCLEOTIDE SEQUENCE [LARGE SCALE GENOMIC DNA]</scope>
    <source>
        <strain evidence="9">YC6887</strain>
    </source>
</reference>
<evidence type="ECO:0000256" key="3">
    <source>
        <dbReference type="ARBA" id="ARBA00022723"/>
    </source>
</evidence>
<dbReference type="SUPFAM" id="SSF51261">
    <property type="entry name" value="Duplicated hybrid motif"/>
    <property type="match status" value="1"/>
</dbReference>
<dbReference type="KEGG" id="mey:TM49_18780"/>
<evidence type="ECO:0000259" key="8">
    <source>
        <dbReference type="Pfam" id="PF01551"/>
    </source>
</evidence>
<dbReference type="InterPro" id="IPR050570">
    <property type="entry name" value="Cell_wall_metabolism_enzyme"/>
</dbReference>
<dbReference type="Pfam" id="PF01551">
    <property type="entry name" value="Peptidase_M23"/>
    <property type="match status" value="1"/>
</dbReference>
<dbReference type="AlphaFoldDB" id="A0A0D5LT32"/>
<dbReference type="Proteomes" id="UP000032611">
    <property type="component" value="Chromosome"/>
</dbReference>
<dbReference type="PANTHER" id="PTHR21666">
    <property type="entry name" value="PEPTIDASE-RELATED"/>
    <property type="match status" value="1"/>
</dbReference>
<evidence type="ECO:0000256" key="5">
    <source>
        <dbReference type="ARBA" id="ARBA00022833"/>
    </source>
</evidence>
<dbReference type="HOGENOM" id="CLU_026846_1_0_5"/>
<comment type="cofactor">
    <cofactor evidence="1">
        <name>Zn(2+)</name>
        <dbReference type="ChEBI" id="CHEBI:29105"/>
    </cofactor>
</comment>
<dbReference type="GO" id="GO:0046872">
    <property type="term" value="F:metal ion binding"/>
    <property type="evidence" value="ECO:0007669"/>
    <property type="project" value="UniProtKB-KW"/>
</dbReference>
<keyword evidence="3" id="KW-0479">Metal-binding</keyword>
<evidence type="ECO:0000313" key="10">
    <source>
        <dbReference type="Proteomes" id="UP000032611"/>
    </source>
</evidence>
<accession>A0A0D5LT32</accession>
<dbReference type="PATRIC" id="fig|1486262.3.peg.3885"/>
<dbReference type="Gene3D" id="2.70.70.10">
    <property type="entry name" value="Glucose Permease (Domain IIA)"/>
    <property type="match status" value="1"/>
</dbReference>
<evidence type="ECO:0000313" key="9">
    <source>
        <dbReference type="EMBL" id="AJY47256.1"/>
    </source>
</evidence>
<keyword evidence="10" id="KW-1185">Reference proteome</keyword>
<dbReference type="InterPro" id="IPR016047">
    <property type="entry name" value="M23ase_b-sheet_dom"/>
</dbReference>
<feature type="region of interest" description="Disordered" evidence="7">
    <location>
        <begin position="1"/>
        <end position="24"/>
    </location>
</feature>
<name>A0A0D5LT32_MAREN</name>
<gene>
    <name evidence="9" type="ORF">TM49_18780</name>
</gene>
<dbReference type="EMBL" id="CP010803">
    <property type="protein sequence ID" value="AJY47256.1"/>
    <property type="molecule type" value="Genomic_DNA"/>
</dbReference>
<dbReference type="GO" id="GO:0006508">
    <property type="term" value="P:proteolysis"/>
    <property type="evidence" value="ECO:0007669"/>
    <property type="project" value="UniProtKB-KW"/>
</dbReference>
<dbReference type="RefSeq" id="WP_045683500.1">
    <property type="nucleotide sequence ID" value="NZ_CP010803.1"/>
</dbReference>
<dbReference type="InterPro" id="IPR011055">
    <property type="entry name" value="Dup_hybrid_motif"/>
</dbReference>
<evidence type="ECO:0000256" key="4">
    <source>
        <dbReference type="ARBA" id="ARBA00022801"/>
    </source>
</evidence>
<sequence length="241" mass="25954">MTDSSENVVDHFVSPLEGDATATAGPDDQLRLAYAPTPGPQTLTGASSAFNMVMRFGDDQVKFFRFRDPDSGKAAYYDAKGEKLGQYLLRNPVPKGRATSGFGMRRHPVLGYTRMHSGQDWAAPAGSPIYAAADGVVTFVGTNSGDGKMTTIDHGHGYETSYAHQSKFAKGIKSGVKVEQGQLIGYVGHTGLTTGSHLHYEVAINGRKVDPMSVHFIVEDRLTGAALTRFQKAVKAERLKS</sequence>
<evidence type="ECO:0000256" key="7">
    <source>
        <dbReference type="SAM" id="MobiDB-lite"/>
    </source>
</evidence>
<dbReference type="PANTHER" id="PTHR21666:SF288">
    <property type="entry name" value="CELL DIVISION PROTEIN YTFB"/>
    <property type="match status" value="1"/>
</dbReference>
<organism evidence="9 10">
    <name type="scientific">Martelella endophytica</name>
    <dbReference type="NCBI Taxonomy" id="1486262"/>
    <lineage>
        <taxon>Bacteria</taxon>
        <taxon>Pseudomonadati</taxon>
        <taxon>Pseudomonadota</taxon>
        <taxon>Alphaproteobacteria</taxon>
        <taxon>Hyphomicrobiales</taxon>
        <taxon>Aurantimonadaceae</taxon>
        <taxon>Martelella</taxon>
    </lineage>
</organism>
<dbReference type="GO" id="GO:0004222">
    <property type="term" value="F:metalloendopeptidase activity"/>
    <property type="evidence" value="ECO:0007669"/>
    <property type="project" value="TreeGrafter"/>
</dbReference>
<evidence type="ECO:0000256" key="1">
    <source>
        <dbReference type="ARBA" id="ARBA00001947"/>
    </source>
</evidence>
<keyword evidence="2" id="KW-0645">Protease</keyword>
<dbReference type="CDD" id="cd12797">
    <property type="entry name" value="M23_peptidase"/>
    <property type="match status" value="1"/>
</dbReference>
<dbReference type="STRING" id="1486262.TM49_18780"/>
<feature type="domain" description="M23ase beta-sheet core" evidence="8">
    <location>
        <begin position="114"/>
        <end position="211"/>
    </location>
</feature>
<protein>
    <recommendedName>
        <fullName evidence="8">M23ase beta-sheet core domain-containing protein</fullName>
    </recommendedName>
</protein>
<evidence type="ECO:0000256" key="2">
    <source>
        <dbReference type="ARBA" id="ARBA00022670"/>
    </source>
</evidence>
<keyword evidence="4" id="KW-0378">Hydrolase</keyword>
<keyword evidence="6" id="KW-0482">Metalloprotease</keyword>